<dbReference type="Proteomes" id="UP000807504">
    <property type="component" value="Unassembled WGS sequence"/>
</dbReference>
<keyword evidence="4" id="KW-1185">Reference proteome</keyword>
<feature type="compositionally biased region" description="Low complexity" evidence="2">
    <location>
        <begin position="78"/>
        <end position="92"/>
    </location>
</feature>
<keyword evidence="1" id="KW-0175">Coiled coil</keyword>
<dbReference type="GO" id="GO:0031267">
    <property type="term" value="F:small GTPase binding"/>
    <property type="evidence" value="ECO:0007669"/>
    <property type="project" value="TreeGrafter"/>
</dbReference>
<proteinExistence type="predicted"/>
<organism evidence="3 4">
    <name type="scientific">Argiope bruennichi</name>
    <name type="common">Wasp spider</name>
    <name type="synonym">Aranea bruennichi</name>
    <dbReference type="NCBI Taxonomy" id="94029"/>
    <lineage>
        <taxon>Eukaryota</taxon>
        <taxon>Metazoa</taxon>
        <taxon>Ecdysozoa</taxon>
        <taxon>Arthropoda</taxon>
        <taxon>Chelicerata</taxon>
        <taxon>Arachnida</taxon>
        <taxon>Araneae</taxon>
        <taxon>Araneomorphae</taxon>
        <taxon>Entelegynae</taxon>
        <taxon>Araneoidea</taxon>
        <taxon>Araneidae</taxon>
        <taxon>Argiope</taxon>
    </lineage>
</organism>
<dbReference type="GO" id="GO:0099518">
    <property type="term" value="P:vesicle cytoskeletal trafficking"/>
    <property type="evidence" value="ECO:0007669"/>
    <property type="project" value="TreeGrafter"/>
</dbReference>
<feature type="compositionally biased region" description="Polar residues" evidence="2">
    <location>
        <begin position="158"/>
        <end position="167"/>
    </location>
</feature>
<evidence type="ECO:0000256" key="1">
    <source>
        <dbReference type="SAM" id="Coils"/>
    </source>
</evidence>
<feature type="coiled-coil region" evidence="1">
    <location>
        <begin position="190"/>
        <end position="323"/>
    </location>
</feature>
<reference evidence="3" key="1">
    <citation type="journal article" date="2020" name="bioRxiv">
        <title>Chromosome-level reference genome of the European wasp spider Argiope bruennichi: a resource for studies on range expansion and evolutionary adaptation.</title>
        <authorList>
            <person name="Sheffer M.M."/>
            <person name="Hoppe A."/>
            <person name="Krehenwinkel H."/>
            <person name="Uhl G."/>
            <person name="Kuss A.W."/>
            <person name="Jensen L."/>
            <person name="Jensen C."/>
            <person name="Gillespie R.G."/>
            <person name="Hoff K.J."/>
            <person name="Prost S."/>
        </authorList>
    </citation>
    <scope>NUCLEOTIDE SEQUENCE</scope>
</reference>
<sequence>MAQSIIDFTVTDSNKKTPLDPLPTNDENNEQNNDLNYSAPSSFTEQKVDIENNVEELKQSPKHCTQPSLSEDHSYITNSSSESNSASINVSSTETENPSNEQDFASNTRELDSVLIENTQNSSIENDLQNTEKNILNENTAICEISEENSSSEDNSITPEGNSSSEPVTPDHQKNWDEERRNFIRITEYVKELESVNAGLENEISELKLRLSHQELSFKEAELKMRAEFLNNIEKLSKECNILRKEKEAIVIRYANSEKEVIKEKKIQQELEKKIKDLNKDRDNLLSKIKGLSSENSRLSSSYESKMVDIAKLQKNFDKLNADFNSREIRIKWLQNKLKTETGSHQSFASGMSAPCATILVRSSINGSPIPSAAHCVDSPQKKDPMIHIITLCAYITHFKRKKEKKEFFFLLILRRGPFRQKVGKIQLRGKVS</sequence>
<feature type="compositionally biased region" description="Polar residues" evidence="2">
    <location>
        <begin position="93"/>
        <end position="104"/>
    </location>
</feature>
<feature type="region of interest" description="Disordered" evidence="2">
    <location>
        <begin position="57"/>
        <end position="104"/>
    </location>
</feature>
<comment type="caution">
    <text evidence="3">The sequence shown here is derived from an EMBL/GenBank/DDBJ whole genome shotgun (WGS) entry which is preliminary data.</text>
</comment>
<feature type="region of interest" description="Disordered" evidence="2">
    <location>
        <begin position="147"/>
        <end position="176"/>
    </location>
</feature>
<evidence type="ECO:0000313" key="4">
    <source>
        <dbReference type="Proteomes" id="UP000807504"/>
    </source>
</evidence>
<evidence type="ECO:0000256" key="2">
    <source>
        <dbReference type="SAM" id="MobiDB-lite"/>
    </source>
</evidence>
<dbReference type="InterPro" id="IPR038830">
    <property type="entry name" value="CCDC186"/>
</dbReference>
<dbReference type="AlphaFoldDB" id="A0A8T0FLY1"/>
<dbReference type="GO" id="GO:0005802">
    <property type="term" value="C:trans-Golgi network"/>
    <property type="evidence" value="ECO:0007669"/>
    <property type="project" value="TreeGrafter"/>
</dbReference>
<dbReference type="EMBL" id="JABXBU010000011">
    <property type="protein sequence ID" value="KAF8790410.1"/>
    <property type="molecule type" value="Genomic_DNA"/>
</dbReference>
<gene>
    <name evidence="3" type="ORF">HNY73_005433</name>
</gene>
<accession>A0A8T0FLY1</accession>
<protein>
    <submittedName>
        <fullName evidence="3">Coiled-coil domain-containing protein 186</fullName>
    </submittedName>
</protein>
<reference evidence="3" key="2">
    <citation type="submission" date="2020-06" db="EMBL/GenBank/DDBJ databases">
        <authorList>
            <person name="Sheffer M."/>
        </authorList>
    </citation>
    <scope>NUCLEOTIDE SEQUENCE</scope>
</reference>
<dbReference type="PANTHER" id="PTHR18911:SF5">
    <property type="entry name" value="COILED-COIL DOMAIN-CONTAINING PROTEIN 186"/>
    <property type="match status" value="1"/>
</dbReference>
<evidence type="ECO:0000313" key="3">
    <source>
        <dbReference type="EMBL" id="KAF8790410.1"/>
    </source>
</evidence>
<dbReference type="PANTHER" id="PTHR18911">
    <property type="entry name" value="CTCL TUMOR ANTIGEN HD-CL-01"/>
    <property type="match status" value="1"/>
</dbReference>
<name>A0A8T0FLY1_ARGBR</name>
<feature type="region of interest" description="Disordered" evidence="2">
    <location>
        <begin position="1"/>
        <end position="42"/>
    </location>
</feature>